<evidence type="ECO:0000256" key="1">
    <source>
        <dbReference type="ARBA" id="ARBA00004888"/>
    </source>
</evidence>
<evidence type="ECO:0000256" key="9">
    <source>
        <dbReference type="ARBA" id="ARBA00044613"/>
    </source>
</evidence>
<keyword evidence="7 12" id="KW-0067">ATP-binding</keyword>
<feature type="domain" description="Hexokinase N-terminal" evidence="13">
    <location>
        <begin position="13"/>
        <end position="205"/>
    </location>
</feature>
<keyword evidence="8 12" id="KW-0324">Glycolysis</keyword>
<evidence type="ECO:0000256" key="11">
    <source>
        <dbReference type="ARBA" id="ARBA00048160"/>
    </source>
</evidence>
<dbReference type="InterPro" id="IPR022672">
    <property type="entry name" value="Hexokinase_N"/>
</dbReference>
<dbReference type="SUPFAM" id="SSF53067">
    <property type="entry name" value="Actin-like ATPase domain"/>
    <property type="match status" value="2"/>
</dbReference>
<comment type="catalytic activity">
    <reaction evidence="11">
        <text>D-glucose + ATP = D-glucose 6-phosphate + ADP + H(+)</text>
        <dbReference type="Rhea" id="RHEA:17825"/>
        <dbReference type="ChEBI" id="CHEBI:4167"/>
        <dbReference type="ChEBI" id="CHEBI:15378"/>
        <dbReference type="ChEBI" id="CHEBI:30616"/>
        <dbReference type="ChEBI" id="CHEBI:61548"/>
        <dbReference type="ChEBI" id="CHEBI:456216"/>
        <dbReference type="EC" id="2.7.1.1"/>
    </reaction>
    <physiologicalReaction direction="left-to-right" evidence="11">
        <dbReference type="Rhea" id="RHEA:17826"/>
    </physiologicalReaction>
</comment>
<organism evidence="15">
    <name type="scientific">Strongylocentrotus intermedius</name>
    <name type="common">Sea urchin</name>
    <dbReference type="NCBI Taxonomy" id="7667"/>
    <lineage>
        <taxon>Eukaryota</taxon>
        <taxon>Metazoa</taxon>
        <taxon>Echinodermata</taxon>
        <taxon>Eleutherozoa</taxon>
        <taxon>Echinozoa</taxon>
        <taxon>Echinoidea</taxon>
        <taxon>Euechinoidea</taxon>
        <taxon>Echinacea</taxon>
        <taxon>Camarodonta</taxon>
        <taxon>Echinidea</taxon>
        <taxon>Strongylocentrotidae</taxon>
        <taxon>Strongylocentrotus</taxon>
    </lineage>
</organism>
<evidence type="ECO:0000256" key="5">
    <source>
        <dbReference type="ARBA" id="ARBA00022741"/>
    </source>
</evidence>
<dbReference type="Pfam" id="PF00349">
    <property type="entry name" value="Hexokinase_1"/>
    <property type="match status" value="1"/>
</dbReference>
<dbReference type="GO" id="GO:0004340">
    <property type="term" value="F:glucokinase activity"/>
    <property type="evidence" value="ECO:0007669"/>
    <property type="project" value="TreeGrafter"/>
</dbReference>
<dbReference type="GO" id="GO:0006096">
    <property type="term" value="P:glycolytic process"/>
    <property type="evidence" value="ECO:0007669"/>
    <property type="project" value="UniProtKB-KW"/>
</dbReference>
<comment type="pathway">
    <text evidence="2">Carbohydrate metabolism; hexose metabolism.</text>
</comment>
<dbReference type="AlphaFoldDB" id="A0A9E9FWZ5"/>
<comment type="catalytic activity">
    <reaction evidence="10">
        <text>D-fructose + ATP = D-fructose 6-phosphate + ADP + H(+)</text>
        <dbReference type="Rhea" id="RHEA:16125"/>
        <dbReference type="ChEBI" id="CHEBI:15378"/>
        <dbReference type="ChEBI" id="CHEBI:30616"/>
        <dbReference type="ChEBI" id="CHEBI:37721"/>
        <dbReference type="ChEBI" id="CHEBI:61527"/>
        <dbReference type="ChEBI" id="CHEBI:456216"/>
        <dbReference type="EC" id="2.7.1.1"/>
    </reaction>
    <physiologicalReaction direction="left-to-right" evidence="10">
        <dbReference type="Rhea" id="RHEA:16126"/>
    </physiologicalReaction>
</comment>
<dbReference type="InterPro" id="IPR001312">
    <property type="entry name" value="Hexokinase"/>
</dbReference>
<protein>
    <recommendedName>
        <fullName evidence="12">Phosphotransferase</fullName>
        <ecNumber evidence="12">2.7.1.-</ecNumber>
    </recommendedName>
</protein>
<comment type="catalytic activity">
    <reaction evidence="9">
        <text>a D-hexose + ATP = a D-hexose 6-phosphate + ADP + H(+)</text>
        <dbReference type="Rhea" id="RHEA:22740"/>
        <dbReference type="ChEBI" id="CHEBI:4194"/>
        <dbReference type="ChEBI" id="CHEBI:15378"/>
        <dbReference type="ChEBI" id="CHEBI:30616"/>
        <dbReference type="ChEBI" id="CHEBI:229467"/>
        <dbReference type="ChEBI" id="CHEBI:456216"/>
        <dbReference type="EC" id="2.7.1.1"/>
    </reaction>
    <physiologicalReaction direction="left-to-right" evidence="9">
        <dbReference type="Rhea" id="RHEA:22741"/>
    </physiologicalReaction>
</comment>
<dbReference type="FunFam" id="3.40.367.20:FF:000020">
    <property type="entry name" value="Hexokinase-1"/>
    <property type="match status" value="1"/>
</dbReference>
<keyword evidence="5 12" id="KW-0547">Nucleotide-binding</keyword>
<dbReference type="InterPro" id="IPR043129">
    <property type="entry name" value="ATPase_NBD"/>
</dbReference>
<dbReference type="EMBL" id="OM864356">
    <property type="protein sequence ID" value="WAQ68088.1"/>
    <property type="molecule type" value="mRNA"/>
</dbReference>
<feature type="domain" description="Hexokinase C-terminal" evidence="14">
    <location>
        <begin position="213"/>
        <end position="444"/>
    </location>
</feature>
<evidence type="ECO:0000259" key="14">
    <source>
        <dbReference type="Pfam" id="PF03727"/>
    </source>
</evidence>
<accession>A0A9E9FWZ5</accession>
<evidence type="ECO:0000256" key="6">
    <source>
        <dbReference type="ARBA" id="ARBA00022777"/>
    </source>
</evidence>
<dbReference type="FunFam" id="3.30.420.40:FF:000805">
    <property type="entry name" value="Hexokinase-2"/>
    <property type="match status" value="1"/>
</dbReference>
<evidence type="ECO:0000256" key="12">
    <source>
        <dbReference type="RuleBase" id="RU362007"/>
    </source>
</evidence>
<dbReference type="EC" id="2.7.1.-" evidence="12"/>
<dbReference type="GO" id="GO:0006006">
    <property type="term" value="P:glucose metabolic process"/>
    <property type="evidence" value="ECO:0007669"/>
    <property type="project" value="TreeGrafter"/>
</dbReference>
<dbReference type="GO" id="GO:0005524">
    <property type="term" value="F:ATP binding"/>
    <property type="evidence" value="ECO:0007669"/>
    <property type="project" value="UniProtKB-UniRule"/>
</dbReference>
<evidence type="ECO:0000259" key="13">
    <source>
        <dbReference type="Pfam" id="PF00349"/>
    </source>
</evidence>
<dbReference type="GO" id="GO:0005536">
    <property type="term" value="F:D-glucose binding"/>
    <property type="evidence" value="ECO:0007669"/>
    <property type="project" value="InterPro"/>
</dbReference>
<name>A0A9E9FWZ5_STRIE</name>
<dbReference type="PANTHER" id="PTHR19443:SF16">
    <property type="entry name" value="HEXOKINASE TYPE 1-RELATED"/>
    <property type="match status" value="1"/>
</dbReference>
<dbReference type="Pfam" id="PF03727">
    <property type="entry name" value="Hexokinase_2"/>
    <property type="match status" value="1"/>
</dbReference>
<keyword evidence="4 12" id="KW-0808">Transferase</keyword>
<comment type="pathway">
    <text evidence="1">Carbohydrate degradation; glycolysis; D-glyceraldehyde 3-phosphate and glycerone phosphate from D-glucose: step 1/4.</text>
</comment>
<evidence type="ECO:0000256" key="10">
    <source>
        <dbReference type="ARBA" id="ARBA00047905"/>
    </source>
</evidence>
<proteinExistence type="evidence at transcript level"/>
<dbReference type="GO" id="GO:0001678">
    <property type="term" value="P:intracellular glucose homeostasis"/>
    <property type="evidence" value="ECO:0007669"/>
    <property type="project" value="InterPro"/>
</dbReference>
<dbReference type="GO" id="GO:0005829">
    <property type="term" value="C:cytosol"/>
    <property type="evidence" value="ECO:0007669"/>
    <property type="project" value="TreeGrafter"/>
</dbReference>
<gene>
    <name evidence="15" type="primary">HK</name>
</gene>
<comment type="similarity">
    <text evidence="3 12">Belongs to the hexokinase family.</text>
</comment>
<dbReference type="PANTHER" id="PTHR19443">
    <property type="entry name" value="HEXOKINASE"/>
    <property type="match status" value="1"/>
</dbReference>
<dbReference type="PRINTS" id="PR00475">
    <property type="entry name" value="HEXOKINASE"/>
</dbReference>
<evidence type="ECO:0000256" key="7">
    <source>
        <dbReference type="ARBA" id="ARBA00022840"/>
    </source>
</evidence>
<dbReference type="PROSITE" id="PS51748">
    <property type="entry name" value="HEXOKINASE_2"/>
    <property type="match status" value="1"/>
</dbReference>
<dbReference type="InterPro" id="IPR022673">
    <property type="entry name" value="Hexokinase_C"/>
</dbReference>
<evidence type="ECO:0000256" key="3">
    <source>
        <dbReference type="ARBA" id="ARBA00009225"/>
    </source>
</evidence>
<sequence length="476" mass="52716">MPGEQNTEFPTEVKALIKDFGLTRELHYDIMGRLEEEMNKGLKAALNATAKIKMLPTYVTSLPDGTENGDFLALDLGGSNFRVMWVKIKNGKSKACMDVYTIPTKVMRGPGDQLFDYIAEHLAKFTRYHNICEMCIPLGFTFSFPCFHKGLASATLVTWTKGYDAAGVEGKDVVPLLEAACKRKNVRVDIVAVINDTVATQMAGAFKNHDCVVGLILGTGCNASYLECTEKVEMYEGPKGPDKFVILDCECGAFGDNGCLEDIRTDFDRDIDRRTFNHGKQFYEKMIAGMYLGEILRLSMIHLINQKAIFGGVLPEALEKEWSLDTKNLTYIENDKTEDLSGTRKILQSFDLQPTALELQIIRALSRSIWTRAARLIASGISQIARRINKPSVTVAVDGSLYLHFHQFRELMVSEMKALVPQHDVKFHYAEDGSGIGGAVTAAVAVRQSRIGQNGLPPKPFQNGFSTAPLMNGNCV</sequence>
<evidence type="ECO:0000256" key="2">
    <source>
        <dbReference type="ARBA" id="ARBA00005028"/>
    </source>
</evidence>
<dbReference type="GO" id="GO:0005739">
    <property type="term" value="C:mitochondrion"/>
    <property type="evidence" value="ECO:0007669"/>
    <property type="project" value="TreeGrafter"/>
</dbReference>
<evidence type="ECO:0000256" key="8">
    <source>
        <dbReference type="ARBA" id="ARBA00023152"/>
    </source>
</evidence>
<keyword evidence="6 12" id="KW-0418">Kinase</keyword>
<dbReference type="GO" id="GO:0008865">
    <property type="term" value="F:fructokinase activity"/>
    <property type="evidence" value="ECO:0007669"/>
    <property type="project" value="TreeGrafter"/>
</dbReference>
<dbReference type="Gene3D" id="3.40.367.20">
    <property type="match status" value="1"/>
</dbReference>
<dbReference type="Gene3D" id="3.30.420.40">
    <property type="match status" value="1"/>
</dbReference>
<evidence type="ECO:0000256" key="4">
    <source>
        <dbReference type="ARBA" id="ARBA00022679"/>
    </source>
</evidence>
<reference evidence="15" key="1">
    <citation type="submission" date="2022-02" db="EMBL/GenBank/DDBJ databases">
        <authorList>
            <person name="Wu B."/>
            <person name="Cui D."/>
            <person name="Jiao R."/>
            <person name="Zhan Y."/>
            <person name="Chang Y."/>
        </authorList>
    </citation>
    <scope>NUCLEOTIDE SEQUENCE</scope>
</reference>
<evidence type="ECO:0000313" key="15">
    <source>
        <dbReference type="EMBL" id="WAQ68088.1"/>
    </source>
</evidence>